<dbReference type="GO" id="GO:0003676">
    <property type="term" value="F:nucleic acid binding"/>
    <property type="evidence" value="ECO:0007669"/>
    <property type="project" value="InterPro"/>
</dbReference>
<keyword evidence="8" id="KW-0378">Hydrolase</keyword>
<dbReference type="PANTHER" id="PTHR10642:SF26">
    <property type="entry name" value="RIBONUCLEASE H1"/>
    <property type="match status" value="1"/>
</dbReference>
<dbReference type="EC" id="3.1.26.4" evidence="4"/>
<dbReference type="GO" id="GO:0046872">
    <property type="term" value="F:metal ion binding"/>
    <property type="evidence" value="ECO:0007669"/>
    <property type="project" value="UniProtKB-KW"/>
</dbReference>
<dbReference type="SUPFAM" id="SSF55658">
    <property type="entry name" value="L9 N-domain-like"/>
    <property type="match status" value="1"/>
</dbReference>
<evidence type="ECO:0000256" key="9">
    <source>
        <dbReference type="ARBA" id="ARBA00022842"/>
    </source>
</evidence>
<evidence type="ECO:0000256" key="7">
    <source>
        <dbReference type="ARBA" id="ARBA00022759"/>
    </source>
</evidence>
<dbReference type="InterPro" id="IPR036397">
    <property type="entry name" value="RNaseH_sf"/>
</dbReference>
<keyword evidence="12" id="KW-1185">Reference proteome</keyword>
<organism evidence="11 12">
    <name type="scientific">Coprobacillus cateniformis</name>
    <dbReference type="NCBI Taxonomy" id="100884"/>
    <lineage>
        <taxon>Bacteria</taxon>
        <taxon>Bacillati</taxon>
        <taxon>Bacillota</taxon>
        <taxon>Erysipelotrichia</taxon>
        <taxon>Erysipelotrichales</taxon>
        <taxon>Coprobacillaceae</taxon>
        <taxon>Coprobacillus</taxon>
    </lineage>
</organism>
<dbReference type="InterPro" id="IPR011320">
    <property type="entry name" value="RNase_H1_N"/>
</dbReference>
<dbReference type="InterPro" id="IPR050092">
    <property type="entry name" value="RNase_H"/>
</dbReference>
<keyword evidence="5" id="KW-0540">Nuclease</keyword>
<dbReference type="InterPro" id="IPR002156">
    <property type="entry name" value="RNaseH_domain"/>
</dbReference>
<name>E7G8F2_9FIRM</name>
<dbReference type="Pfam" id="PF01693">
    <property type="entry name" value="Cauli_VI"/>
    <property type="match status" value="1"/>
</dbReference>
<gene>
    <name evidence="11" type="ORF">HMPREF9488_01040</name>
</gene>
<dbReference type="GO" id="GO:0004523">
    <property type="term" value="F:RNA-DNA hybrid ribonuclease activity"/>
    <property type="evidence" value="ECO:0007669"/>
    <property type="project" value="UniProtKB-EC"/>
</dbReference>
<comment type="caution">
    <text evidence="11">The sequence shown here is derived from an EMBL/GenBank/DDBJ whole genome shotgun (WGS) entry which is preliminary data.</text>
</comment>
<dbReference type="PROSITE" id="PS50879">
    <property type="entry name" value="RNASE_H_1"/>
    <property type="match status" value="1"/>
</dbReference>
<keyword evidence="7" id="KW-0255">Endonuclease</keyword>
<evidence type="ECO:0000256" key="1">
    <source>
        <dbReference type="ARBA" id="ARBA00000077"/>
    </source>
</evidence>
<dbReference type="eggNOG" id="COG3341">
    <property type="taxonomic scope" value="Bacteria"/>
</dbReference>
<evidence type="ECO:0000313" key="12">
    <source>
        <dbReference type="Proteomes" id="UP000003157"/>
    </source>
</evidence>
<dbReference type="Proteomes" id="UP000003157">
    <property type="component" value="Unassembled WGS sequence"/>
</dbReference>
<dbReference type="CDD" id="cd09277">
    <property type="entry name" value="RNase_HI_bacteria_like"/>
    <property type="match status" value="1"/>
</dbReference>
<dbReference type="Gene3D" id="3.40.970.10">
    <property type="entry name" value="Ribonuclease H1, N-terminal domain"/>
    <property type="match status" value="1"/>
</dbReference>
<dbReference type="Pfam" id="PF00075">
    <property type="entry name" value="RNase_H"/>
    <property type="match status" value="1"/>
</dbReference>
<evidence type="ECO:0000256" key="3">
    <source>
        <dbReference type="ARBA" id="ARBA00005300"/>
    </source>
</evidence>
<dbReference type="GO" id="GO:0043137">
    <property type="term" value="P:DNA replication, removal of RNA primer"/>
    <property type="evidence" value="ECO:0007669"/>
    <property type="project" value="TreeGrafter"/>
</dbReference>
<dbReference type="InterPro" id="IPR009027">
    <property type="entry name" value="Ribosomal_bL9/RNase_H1_N"/>
</dbReference>
<dbReference type="InterPro" id="IPR037056">
    <property type="entry name" value="RNase_H1_N_sf"/>
</dbReference>
<keyword evidence="6" id="KW-0479">Metal-binding</keyword>
<evidence type="ECO:0000256" key="2">
    <source>
        <dbReference type="ARBA" id="ARBA00001946"/>
    </source>
</evidence>
<evidence type="ECO:0000256" key="4">
    <source>
        <dbReference type="ARBA" id="ARBA00012180"/>
    </source>
</evidence>
<evidence type="ECO:0000313" key="11">
    <source>
        <dbReference type="EMBL" id="EFW05664.1"/>
    </source>
</evidence>
<comment type="cofactor">
    <cofactor evidence="2">
        <name>Mg(2+)</name>
        <dbReference type="ChEBI" id="CHEBI:18420"/>
    </cofactor>
</comment>
<proteinExistence type="inferred from homology"/>
<accession>E7G8F2</accession>
<dbReference type="EMBL" id="ADKX01000017">
    <property type="protein sequence ID" value="EFW05664.1"/>
    <property type="molecule type" value="Genomic_DNA"/>
</dbReference>
<evidence type="ECO:0000256" key="6">
    <source>
        <dbReference type="ARBA" id="ARBA00022723"/>
    </source>
</evidence>
<dbReference type="AlphaFoldDB" id="E7G8F2"/>
<dbReference type="InterPro" id="IPR012337">
    <property type="entry name" value="RNaseH-like_sf"/>
</dbReference>
<evidence type="ECO:0000256" key="8">
    <source>
        <dbReference type="ARBA" id="ARBA00022801"/>
    </source>
</evidence>
<dbReference type="FunFam" id="3.40.970.10:FF:000001">
    <property type="entry name" value="Ribonuclease H1"/>
    <property type="match status" value="1"/>
</dbReference>
<dbReference type="OrthoDB" id="9811552at2"/>
<dbReference type="RefSeq" id="WP_008788156.1">
    <property type="nucleotide sequence ID" value="NZ_AKCB01000002.1"/>
</dbReference>
<evidence type="ECO:0000259" key="10">
    <source>
        <dbReference type="PROSITE" id="PS50879"/>
    </source>
</evidence>
<feature type="domain" description="RNase H type-1" evidence="10">
    <location>
        <begin position="55"/>
        <end position="193"/>
    </location>
</feature>
<dbReference type="GeneID" id="78230689"/>
<sequence length="195" mass="21964">MSKFYAVKKGRKTGVFLTWAECEQQVRGFKGAIYKSFSSRDEAMTFLSDQPKVMTGDGLIAYVDGSYNVKTHEYGYGCVLLYGQNVIEQFNGKGHSEDYVTMRNVAGEIIGSEMAIRYAIKHGYQFICIYYDYEGIEKWANGLWKANKIGTQAYQRFIEESRKSIDISFVKVLAHSGDVYNDVADALAKKAVGIS</sequence>
<comment type="catalytic activity">
    <reaction evidence="1">
        <text>Endonucleolytic cleavage to 5'-phosphomonoester.</text>
        <dbReference type="EC" id="3.1.26.4"/>
    </reaction>
</comment>
<keyword evidence="9" id="KW-0460">Magnesium</keyword>
<dbReference type="HOGENOM" id="CLU_030894_2_1_9"/>
<dbReference type="STRING" id="100884.GCA_000269565_02886"/>
<protein>
    <recommendedName>
        <fullName evidence="4">ribonuclease H</fullName>
        <ecNumber evidence="4">3.1.26.4</ecNumber>
    </recommendedName>
</protein>
<comment type="similarity">
    <text evidence="3">Belongs to the RNase H family.</text>
</comment>
<evidence type="ECO:0000256" key="5">
    <source>
        <dbReference type="ARBA" id="ARBA00022722"/>
    </source>
</evidence>
<dbReference type="SUPFAM" id="SSF53098">
    <property type="entry name" value="Ribonuclease H-like"/>
    <property type="match status" value="1"/>
</dbReference>
<dbReference type="eggNOG" id="COG0328">
    <property type="taxonomic scope" value="Bacteria"/>
</dbReference>
<dbReference type="PANTHER" id="PTHR10642">
    <property type="entry name" value="RIBONUCLEASE H1"/>
    <property type="match status" value="1"/>
</dbReference>
<dbReference type="Gene3D" id="3.30.420.10">
    <property type="entry name" value="Ribonuclease H-like superfamily/Ribonuclease H"/>
    <property type="match status" value="1"/>
</dbReference>
<reference evidence="11 12" key="1">
    <citation type="submission" date="2010-12" db="EMBL/GenBank/DDBJ databases">
        <title>The Genome Sequence of Coprobacillus sp. strain 29_1.</title>
        <authorList>
            <consortium name="The Broad Institute Genome Sequencing Platform"/>
            <person name="Earl A."/>
            <person name="Ward D."/>
            <person name="Feldgarden M."/>
            <person name="Gevers D."/>
            <person name="Daigneault M."/>
            <person name="Sibley C.D."/>
            <person name="White A."/>
            <person name="Strauss J."/>
            <person name="Allen-Vercoe E."/>
            <person name="Young S.K."/>
            <person name="Zeng Q."/>
            <person name="Gargeya S."/>
            <person name="Fitzgerald M."/>
            <person name="Haas B."/>
            <person name="Abouelleil A."/>
            <person name="Alvarado L."/>
            <person name="Arachchi H.M."/>
            <person name="Berlin A."/>
            <person name="Brown A."/>
            <person name="Chapman S.B."/>
            <person name="Chen Z."/>
            <person name="Dunbar C."/>
            <person name="Freedman E."/>
            <person name="Gearin G."/>
            <person name="Gellesch M."/>
            <person name="Goldberg J."/>
            <person name="Griggs A."/>
            <person name="Gujja S."/>
            <person name="Heilman E."/>
            <person name="Heiman D."/>
            <person name="Howarth C."/>
            <person name="Larson L."/>
            <person name="Lui A."/>
            <person name="MacDonald P.J.P."/>
            <person name="Mehta T."/>
            <person name="Montmayeur A."/>
            <person name="Murphy C."/>
            <person name="Neiman D."/>
            <person name="Pearson M."/>
            <person name="Priest M."/>
            <person name="Roberts A."/>
            <person name="Saif S."/>
            <person name="Shea T."/>
            <person name="Shenoy N."/>
            <person name="Sisk P."/>
            <person name="Stolte C."/>
            <person name="Sykes S."/>
            <person name="White J."/>
            <person name="Yandava C."/>
            <person name="Nusbaum C."/>
            <person name="Birren B."/>
        </authorList>
    </citation>
    <scope>NUCLEOTIDE SEQUENCE [LARGE SCALE GENOMIC DNA]</scope>
    <source>
        <strain evidence="11 12">29_1</strain>
    </source>
</reference>